<evidence type="ECO:0000313" key="5">
    <source>
        <dbReference type="EMBL" id="CAE8692887.1"/>
    </source>
</evidence>
<comment type="function">
    <text evidence="1">Catalyzes the hydroxylation of the N(6)-(4-aminobutyl)-L-lysine intermediate produced by deoxyhypusine synthase/DHPS on a critical lysine of the eukaryotic translation initiation factor 5A/eIF-5A. This is the second step of the post-translational modification of that lysine into an unusual amino acid residue named hypusine. Hypusination is unique to mature eIF-5A factor and is essential for its function.</text>
</comment>
<feature type="transmembrane region" description="Helical" evidence="3">
    <location>
        <begin position="369"/>
        <end position="391"/>
    </location>
</feature>
<dbReference type="Pfam" id="PF01602">
    <property type="entry name" value="Adaptin_N"/>
    <property type="match status" value="1"/>
</dbReference>
<keyword evidence="3" id="KW-0812">Transmembrane</keyword>
<dbReference type="Proteomes" id="UP000626109">
    <property type="component" value="Unassembled WGS sequence"/>
</dbReference>
<organism evidence="5 6">
    <name type="scientific">Polarella glacialis</name>
    <name type="common">Dinoflagellate</name>
    <dbReference type="NCBI Taxonomy" id="89957"/>
    <lineage>
        <taxon>Eukaryota</taxon>
        <taxon>Sar</taxon>
        <taxon>Alveolata</taxon>
        <taxon>Dinophyceae</taxon>
        <taxon>Suessiales</taxon>
        <taxon>Suessiaceae</taxon>
        <taxon>Polarella</taxon>
    </lineage>
</organism>
<feature type="domain" description="Clathrin/coatomer adaptor adaptin-like N-terminal" evidence="4">
    <location>
        <begin position="511"/>
        <end position="696"/>
    </location>
</feature>
<evidence type="ECO:0000256" key="3">
    <source>
        <dbReference type="SAM" id="Phobius"/>
    </source>
</evidence>
<feature type="transmembrane region" description="Helical" evidence="3">
    <location>
        <begin position="130"/>
        <end position="151"/>
    </location>
</feature>
<dbReference type="InterPro" id="IPR016024">
    <property type="entry name" value="ARM-type_fold"/>
</dbReference>
<dbReference type="SUPFAM" id="SSF48371">
    <property type="entry name" value="ARM repeat"/>
    <property type="match status" value="2"/>
</dbReference>
<evidence type="ECO:0000256" key="2">
    <source>
        <dbReference type="PROSITE-ProRule" id="PRU00103"/>
    </source>
</evidence>
<keyword evidence="3" id="KW-1133">Transmembrane helix</keyword>
<accession>A0A813K8Q6</accession>
<evidence type="ECO:0000313" key="6">
    <source>
        <dbReference type="Proteomes" id="UP000626109"/>
    </source>
</evidence>
<keyword evidence="3" id="KW-0472">Membrane</keyword>
<protein>
    <recommendedName>
        <fullName evidence="4">Clathrin/coatomer adaptor adaptin-like N-terminal domain-containing protein</fullName>
    </recommendedName>
</protein>
<dbReference type="Gene3D" id="1.25.10.10">
    <property type="entry name" value="Leucine-rich Repeat Variant"/>
    <property type="match status" value="4"/>
</dbReference>
<evidence type="ECO:0000259" key="4">
    <source>
        <dbReference type="Pfam" id="PF01602"/>
    </source>
</evidence>
<dbReference type="PROSITE" id="PS50077">
    <property type="entry name" value="HEAT_REPEAT"/>
    <property type="match status" value="2"/>
</dbReference>
<dbReference type="GO" id="GO:0016192">
    <property type="term" value="P:vesicle-mediated transport"/>
    <property type="evidence" value="ECO:0007669"/>
    <property type="project" value="InterPro"/>
</dbReference>
<dbReference type="GO" id="GO:0006886">
    <property type="term" value="P:intracellular protein transport"/>
    <property type="evidence" value="ECO:0007669"/>
    <property type="project" value="InterPro"/>
</dbReference>
<feature type="repeat" description="HEAT" evidence="2">
    <location>
        <begin position="967"/>
        <end position="1005"/>
    </location>
</feature>
<dbReference type="InterPro" id="IPR004155">
    <property type="entry name" value="PBS_lyase_HEAT"/>
</dbReference>
<sequence length="1031" mass="110590">MCAMHAKSPRLLALFCAAAAVALIFGLPAGHVVQPTYAVSRWLQRQSILLHPTVAPQVPQHMNREPHQSKLPALLPSVVPGIRLFNCTMRIQGLCVLPCVEFPPIAVGHAWPTVTELQANPADFKGRGTAFMIVALALVMLACAAVEIVAWTSRCRAKGIGGGNGPSEYQRLLPIAEGNNDQPTTSTRHEAMGVTVKTHSRIDDTVLDATRQRNFASYFTFYHCGMWCGCYWAHLNGILGATGLSYEIYLAWMSAMAVIHMICLVKSICDDLVVPEQWGECSKKLVMSLTPILSEPLDGLRDPVMAALYVTSGYAGRLPALLVMIGVMLPFFHILQDQAPFDSIQEAYWPLYGKVKAQLRTNTQQAGEAVVFAVFGGSSVLSAAIGSVAFLKLLAIRFARKYILSFTAKWNMPWRGISSDDLQKACACEVVSWDIRARAVLELLTNGNPPTNVERKGVETLHELYNRYAADDEAKAAKVAMDATRPLVGMLHGRNFVPKIQDFGRQGSPATPFATDVAALLKDKDKNVRQAAVTALADLGSKAAAPFAADIIALLKDWDENVRHAAVEVLASLGPDGDGNVPLVFLRALASLGPEEKLSIATNIVALLKDKDEYVRHAAVKALDSLEPEAKLSIAIAKELAALLKDADREVRLAAVKVLEDLEPEAKLSITNELAALLKDGDGNVRLVALRAVARLERDLALDRFAALGREAAAPAPFATELAALLKDGDREVRSAAVEALAALGPEEKLSIATDIVALLKDGDREVRYAAVKALDSLEPEAKLSIAIAKELAALLKDGDREVRLAAVKVLQDLEPEAKLSITNELAALLKDGDGTVRLVALRAVARLERDLALDRFAALGREAAAPFAADVAALLKDEDTQVRRTAVRVIGSLGSAPFASDVAALLKDADKYVRCAAVRALASLGPEEKLSIATDIVALLKDKDENVRHAAVEALASLGPELGGPFAPDVAALLKDEDTKIRLAAVQALAAFGREAAAPFAAELAALLKDGDREVRSAAVEALAVLDLRR</sequence>
<dbReference type="EMBL" id="CAJNNW010027732">
    <property type="protein sequence ID" value="CAE8692887.1"/>
    <property type="molecule type" value="Genomic_DNA"/>
</dbReference>
<dbReference type="GO" id="GO:0016491">
    <property type="term" value="F:oxidoreductase activity"/>
    <property type="evidence" value="ECO:0007669"/>
    <property type="project" value="TreeGrafter"/>
</dbReference>
<dbReference type="PANTHER" id="PTHR12697">
    <property type="entry name" value="PBS LYASE HEAT-LIKE PROTEIN"/>
    <property type="match status" value="1"/>
</dbReference>
<evidence type="ECO:0000256" key="1">
    <source>
        <dbReference type="ARBA" id="ARBA00045876"/>
    </source>
</evidence>
<dbReference type="PANTHER" id="PTHR12697:SF5">
    <property type="entry name" value="DEOXYHYPUSINE HYDROXYLASE"/>
    <property type="match status" value="1"/>
</dbReference>
<dbReference type="InterPro" id="IPR011989">
    <property type="entry name" value="ARM-like"/>
</dbReference>
<proteinExistence type="predicted"/>
<name>A0A813K8Q6_POLGL</name>
<dbReference type="InterPro" id="IPR021133">
    <property type="entry name" value="HEAT_type_2"/>
</dbReference>
<dbReference type="InterPro" id="IPR002553">
    <property type="entry name" value="Clathrin/coatomer_adapt-like_N"/>
</dbReference>
<gene>
    <name evidence="5" type="ORF">PGLA2088_LOCUS28090</name>
</gene>
<dbReference type="SMART" id="SM00567">
    <property type="entry name" value="EZ_HEAT"/>
    <property type="match status" value="10"/>
</dbReference>
<feature type="repeat" description="HEAT" evidence="2">
    <location>
        <begin position="933"/>
        <end position="970"/>
    </location>
</feature>
<feature type="transmembrane region" description="Helical" evidence="3">
    <location>
        <begin position="318"/>
        <end position="335"/>
    </location>
</feature>
<dbReference type="Pfam" id="PF13646">
    <property type="entry name" value="HEAT_2"/>
    <property type="match status" value="2"/>
</dbReference>
<comment type="caution">
    <text evidence="5">The sequence shown here is derived from an EMBL/GenBank/DDBJ whole genome shotgun (WGS) entry which is preliminary data.</text>
</comment>
<reference evidence="5" key="1">
    <citation type="submission" date="2021-02" db="EMBL/GenBank/DDBJ databases">
        <authorList>
            <person name="Dougan E. K."/>
            <person name="Rhodes N."/>
            <person name="Thang M."/>
            <person name="Chan C."/>
        </authorList>
    </citation>
    <scope>NUCLEOTIDE SEQUENCE</scope>
</reference>
<dbReference type="AlphaFoldDB" id="A0A813K8Q6"/>
<dbReference type="GO" id="GO:0030117">
    <property type="term" value="C:membrane coat"/>
    <property type="evidence" value="ECO:0007669"/>
    <property type="project" value="InterPro"/>
</dbReference>